<sequence length="49" mass="5785">YILEGRIDANNSSHYVHFQHTLRHTTHLLCPHSLSLHAMEDTAYDRRRA</sequence>
<dbReference type="RefSeq" id="XP_014550513.1">
    <property type="nucleotide sequence ID" value="XM_014695027.1"/>
</dbReference>
<dbReference type="HOGENOM" id="CLU_3147119_0_0_1"/>
<dbReference type="Proteomes" id="UP000054337">
    <property type="component" value="Unassembled WGS sequence"/>
</dbReference>
<organism evidence="1 2">
    <name type="scientific">Bipolaris victoriae (strain FI3)</name>
    <name type="common">Victoria blight of oats agent</name>
    <name type="synonym">Cochliobolus victoriae</name>
    <dbReference type="NCBI Taxonomy" id="930091"/>
    <lineage>
        <taxon>Eukaryota</taxon>
        <taxon>Fungi</taxon>
        <taxon>Dikarya</taxon>
        <taxon>Ascomycota</taxon>
        <taxon>Pezizomycotina</taxon>
        <taxon>Dothideomycetes</taxon>
        <taxon>Pleosporomycetidae</taxon>
        <taxon>Pleosporales</taxon>
        <taxon>Pleosporineae</taxon>
        <taxon>Pleosporaceae</taxon>
        <taxon>Bipolaris</taxon>
    </lineage>
</organism>
<dbReference type="EMBL" id="KI968875">
    <property type="protein sequence ID" value="EUN20939.1"/>
    <property type="molecule type" value="Genomic_DNA"/>
</dbReference>
<dbReference type="GeneID" id="26250710"/>
<evidence type="ECO:0000313" key="2">
    <source>
        <dbReference type="Proteomes" id="UP000054337"/>
    </source>
</evidence>
<evidence type="ECO:0000313" key="1">
    <source>
        <dbReference type="EMBL" id="EUN20939.1"/>
    </source>
</evidence>
<proteinExistence type="predicted"/>
<protein>
    <submittedName>
        <fullName evidence="1">Uncharacterized protein</fullName>
    </submittedName>
</protein>
<feature type="non-terminal residue" evidence="1">
    <location>
        <position position="1"/>
    </location>
</feature>
<name>W7E1P9_BIPV3</name>
<reference evidence="1 2" key="1">
    <citation type="journal article" date="2013" name="PLoS Genet.">
        <title>Comparative genome structure, secondary metabolite, and effector coding capacity across Cochliobolus pathogens.</title>
        <authorList>
            <person name="Condon B.J."/>
            <person name="Leng Y."/>
            <person name="Wu D."/>
            <person name="Bushley K.E."/>
            <person name="Ohm R.A."/>
            <person name="Otillar R."/>
            <person name="Martin J."/>
            <person name="Schackwitz W."/>
            <person name="Grimwood J."/>
            <person name="MohdZainudin N."/>
            <person name="Xue C."/>
            <person name="Wang R."/>
            <person name="Manning V.A."/>
            <person name="Dhillon B."/>
            <person name="Tu Z.J."/>
            <person name="Steffenson B.J."/>
            <person name="Salamov A."/>
            <person name="Sun H."/>
            <person name="Lowry S."/>
            <person name="LaButti K."/>
            <person name="Han J."/>
            <person name="Copeland A."/>
            <person name="Lindquist E."/>
            <person name="Barry K."/>
            <person name="Schmutz J."/>
            <person name="Baker S.E."/>
            <person name="Ciuffetti L.M."/>
            <person name="Grigoriev I.V."/>
            <person name="Zhong S."/>
            <person name="Turgeon B.G."/>
        </authorList>
    </citation>
    <scope>NUCLEOTIDE SEQUENCE [LARGE SCALE GENOMIC DNA]</scope>
    <source>
        <strain evidence="1 2">FI3</strain>
    </source>
</reference>
<keyword evidence="2" id="KW-1185">Reference proteome</keyword>
<dbReference type="AlphaFoldDB" id="W7E1P9"/>
<gene>
    <name evidence="1" type="ORF">COCVIDRAFT_115266</name>
</gene>
<accession>W7E1P9</accession>